<keyword evidence="6 8" id="KW-0750">Starch biosynthesis</keyword>
<dbReference type="Gene3D" id="3.40.50.2000">
    <property type="entry name" value="Glycogen Phosphorylase B"/>
    <property type="match status" value="2"/>
</dbReference>
<dbReference type="NCBIfam" id="TIGR02095">
    <property type="entry name" value="glgA"/>
    <property type="match status" value="1"/>
</dbReference>
<accession>A0ABR2YWT9</accession>
<protein>
    <recommendedName>
        <fullName evidence="8">Starch synthase, chloroplastic/amyloplastic</fullName>
        <ecNumber evidence="8">2.4.1.-</ecNumber>
    </recommendedName>
</protein>
<keyword evidence="8" id="KW-0150">Chloroplast</keyword>
<keyword evidence="7 8" id="KW-0035">Amyloplast</keyword>
<reference evidence="12 13" key="1">
    <citation type="journal article" date="2024" name="Nat. Commun.">
        <title>Phylogenomics reveals the evolutionary origins of lichenization in chlorophyte algae.</title>
        <authorList>
            <person name="Puginier C."/>
            <person name="Libourel C."/>
            <person name="Otte J."/>
            <person name="Skaloud P."/>
            <person name="Haon M."/>
            <person name="Grisel S."/>
            <person name="Petersen M."/>
            <person name="Berrin J.G."/>
            <person name="Delaux P.M."/>
            <person name="Dal Grande F."/>
            <person name="Keller J."/>
        </authorList>
    </citation>
    <scope>NUCLEOTIDE SEQUENCE [LARGE SCALE GENOMIC DNA]</scope>
    <source>
        <strain evidence="12 13">SAG 216-7</strain>
    </source>
</reference>
<dbReference type="InterPro" id="IPR001296">
    <property type="entry name" value="Glyco_trans_1"/>
</dbReference>
<gene>
    <name evidence="12" type="ORF">WJX75_008358</name>
</gene>
<comment type="catalytic activity">
    <reaction evidence="1">
        <text>[(1-&gt;4)-alpha-D-glucosyl](n) + ADP-alpha-D-glucose = [(1-&gt;4)-alpha-D-glucosyl](n+1) + ADP + H(+)</text>
        <dbReference type="Rhea" id="RHEA:18189"/>
        <dbReference type="Rhea" id="RHEA-COMP:9584"/>
        <dbReference type="Rhea" id="RHEA-COMP:9587"/>
        <dbReference type="ChEBI" id="CHEBI:15378"/>
        <dbReference type="ChEBI" id="CHEBI:15444"/>
        <dbReference type="ChEBI" id="CHEBI:57498"/>
        <dbReference type="ChEBI" id="CHEBI:456216"/>
        <dbReference type="EC" id="2.4.1.21"/>
    </reaction>
</comment>
<dbReference type="EC" id="2.4.1.-" evidence="8"/>
<dbReference type="PANTHER" id="PTHR45825:SF11">
    <property type="entry name" value="ALPHA AMYLASE DOMAIN-CONTAINING PROTEIN"/>
    <property type="match status" value="1"/>
</dbReference>
<evidence type="ECO:0000256" key="2">
    <source>
        <dbReference type="ARBA" id="ARBA00004727"/>
    </source>
</evidence>
<dbReference type="HAMAP" id="MF_00484">
    <property type="entry name" value="Glycogen_synth"/>
    <property type="match status" value="1"/>
</dbReference>
<feature type="region of interest" description="Disordered" evidence="9">
    <location>
        <begin position="65"/>
        <end position="130"/>
    </location>
</feature>
<dbReference type="PANTHER" id="PTHR45825">
    <property type="entry name" value="GRANULE-BOUND STARCH SYNTHASE 1, CHLOROPLASTIC/AMYLOPLASTIC"/>
    <property type="match status" value="1"/>
</dbReference>
<dbReference type="Pfam" id="PF08323">
    <property type="entry name" value="Glyco_transf_5"/>
    <property type="match status" value="1"/>
</dbReference>
<feature type="domain" description="Glycosyl transferase family 1" evidence="10">
    <location>
        <begin position="499"/>
        <end position="656"/>
    </location>
</feature>
<evidence type="ECO:0000313" key="13">
    <source>
        <dbReference type="Proteomes" id="UP001491310"/>
    </source>
</evidence>
<proteinExistence type="inferred from homology"/>
<evidence type="ECO:0000313" key="12">
    <source>
        <dbReference type="EMBL" id="KAK9916079.1"/>
    </source>
</evidence>
<sequence length="697" mass="75468">MPSRAASIITRSNISYRETGTSSASRVSSPKLDSRPDPKAVLLELQRLKAQNERLRQQLAVRERNVKLQENQAPNETLVEDTEAPTPSQDISGSSELDSTSLKARAAEPASTSRPDAPASRPQSSAAPSPPAFLEFPVYAAEREAVQAAKAESSSAVVTEERPQSGRQGAPKQAVEQAETPLDIVFVSAEVAPWSKTGGLGDVVGSLPIALAARGHRVMVVAPRYMNGKSDALYAGAFDTGCRVPLDMGACGIQEVAFFHQHSDGVDWVFVDHPSYHRAGNPYQDENGVFGDNQFRYALLSLAACEAPLQLNIGGFRSGTPPGFPYGDKVVFVANDWHAGLVPSYIAGKYRRAGVYKDARCIFAIHNLSHQGVEPAATFGNFGLPEDWYDPLSWEYPSWASINGPAVNILKGALVASDRIVTVSQGYAWEITTPEGGWGLHGVLQARQHVLNGITNGVDTAEWDPATDAHTPAPFSANDLRGKADCKAALQKELGFQVNHEVPLIGWIGRLDHQKGPDITLEAVPGLAARGCQFVMLGSGDAEYENAMRAAEAEHPASFRGWVGFSVPVAHRIIAGCDILLMPSRFEPCGLNQLFAMRYGTIPIAHATGGLRDTIQDYSPYASEPAEKGTGWTFSPPEAAAMLRAVDAALETRWHRPDDWQAIMRNGMTADLSWNRAALQYEQIFNWALMDAPVRAY</sequence>
<dbReference type="SUPFAM" id="SSF53756">
    <property type="entry name" value="UDP-Glycosyltransferase/glycogen phosphorylase"/>
    <property type="match status" value="1"/>
</dbReference>
<keyword evidence="13" id="KW-1185">Reference proteome</keyword>
<feature type="compositionally biased region" description="Polar residues" evidence="9">
    <location>
        <begin position="9"/>
        <end position="28"/>
    </location>
</feature>
<dbReference type="EMBL" id="JALJOT010000004">
    <property type="protein sequence ID" value="KAK9916079.1"/>
    <property type="molecule type" value="Genomic_DNA"/>
</dbReference>
<dbReference type="InterPro" id="IPR013534">
    <property type="entry name" value="Starch_synth_cat_dom"/>
</dbReference>
<evidence type="ECO:0000256" key="4">
    <source>
        <dbReference type="ARBA" id="ARBA00022676"/>
    </source>
</evidence>
<evidence type="ECO:0000256" key="3">
    <source>
        <dbReference type="ARBA" id="ARBA00010281"/>
    </source>
</evidence>
<dbReference type="Proteomes" id="UP001491310">
    <property type="component" value="Unassembled WGS sequence"/>
</dbReference>
<comment type="caution">
    <text evidence="12">The sequence shown here is derived from an EMBL/GenBank/DDBJ whole genome shotgun (WGS) entry which is preliminary data.</text>
</comment>
<feature type="region of interest" description="Disordered" evidence="9">
    <location>
        <begin position="150"/>
        <end position="176"/>
    </location>
</feature>
<feature type="compositionally biased region" description="Low complexity" evidence="9">
    <location>
        <begin position="113"/>
        <end position="127"/>
    </location>
</feature>
<keyword evidence="5" id="KW-0808">Transferase</keyword>
<evidence type="ECO:0000259" key="11">
    <source>
        <dbReference type="Pfam" id="PF08323"/>
    </source>
</evidence>
<evidence type="ECO:0000256" key="5">
    <source>
        <dbReference type="ARBA" id="ARBA00022679"/>
    </source>
</evidence>
<feature type="region of interest" description="Disordered" evidence="9">
    <location>
        <begin position="1"/>
        <end position="38"/>
    </location>
</feature>
<evidence type="ECO:0000256" key="9">
    <source>
        <dbReference type="SAM" id="MobiDB-lite"/>
    </source>
</evidence>
<evidence type="ECO:0000256" key="7">
    <source>
        <dbReference type="ARBA" id="ARBA00023234"/>
    </source>
</evidence>
<name>A0ABR2YWT9_9CHLO</name>
<feature type="domain" description="Starch synthase catalytic" evidence="11">
    <location>
        <begin position="184"/>
        <end position="445"/>
    </location>
</feature>
<evidence type="ECO:0000259" key="10">
    <source>
        <dbReference type="Pfam" id="PF00534"/>
    </source>
</evidence>
<comment type="similarity">
    <text evidence="3 8">Belongs to the glycosyltransferase 1 family. Bacterial/plant glycogen synthase subfamily.</text>
</comment>
<comment type="subcellular location">
    <subcellularLocation>
        <location evidence="8">Plastid</location>
        <location evidence="8">Chloroplast</location>
    </subcellularLocation>
    <subcellularLocation>
        <location evidence="8">Plastid</location>
        <location evidence="8">Amyloplast</location>
    </subcellularLocation>
</comment>
<evidence type="ECO:0000256" key="8">
    <source>
        <dbReference type="RuleBase" id="RU361232"/>
    </source>
</evidence>
<evidence type="ECO:0000256" key="6">
    <source>
        <dbReference type="ARBA" id="ARBA00022922"/>
    </source>
</evidence>
<organism evidence="12 13">
    <name type="scientific">Coccomyxa subellipsoidea</name>
    <dbReference type="NCBI Taxonomy" id="248742"/>
    <lineage>
        <taxon>Eukaryota</taxon>
        <taxon>Viridiplantae</taxon>
        <taxon>Chlorophyta</taxon>
        <taxon>core chlorophytes</taxon>
        <taxon>Trebouxiophyceae</taxon>
        <taxon>Trebouxiophyceae incertae sedis</taxon>
        <taxon>Coccomyxaceae</taxon>
        <taxon>Coccomyxa</taxon>
    </lineage>
</organism>
<keyword evidence="7 8" id="KW-0934">Plastid</keyword>
<dbReference type="CDD" id="cd03791">
    <property type="entry name" value="GT5_Glycogen_synthase_DULL1-like"/>
    <property type="match status" value="1"/>
</dbReference>
<dbReference type="Pfam" id="PF00534">
    <property type="entry name" value="Glycos_transf_1"/>
    <property type="match status" value="1"/>
</dbReference>
<keyword evidence="4 8" id="KW-0328">Glycosyltransferase</keyword>
<dbReference type="InterPro" id="IPR011835">
    <property type="entry name" value="GS/SS"/>
</dbReference>
<feature type="compositionally biased region" description="Polar residues" evidence="9">
    <location>
        <begin position="85"/>
        <end position="102"/>
    </location>
</feature>
<comment type="pathway">
    <text evidence="2 8">Glycan biosynthesis; starch biosynthesis.</text>
</comment>
<evidence type="ECO:0000256" key="1">
    <source>
        <dbReference type="ARBA" id="ARBA00001478"/>
    </source>
</evidence>